<evidence type="ECO:0000256" key="3">
    <source>
        <dbReference type="ARBA" id="ARBA00022737"/>
    </source>
</evidence>
<evidence type="ECO:0000259" key="12">
    <source>
        <dbReference type="PROSITE" id="PS51751"/>
    </source>
</evidence>
<evidence type="ECO:0000256" key="7">
    <source>
        <dbReference type="ARBA" id="ARBA00034760"/>
    </source>
</evidence>
<evidence type="ECO:0000256" key="5">
    <source>
        <dbReference type="ARBA" id="ARBA00023136"/>
    </source>
</evidence>
<feature type="transmembrane region" description="Helical" evidence="11">
    <location>
        <begin position="32"/>
        <end position="54"/>
    </location>
</feature>
<dbReference type="InterPro" id="IPR047195">
    <property type="entry name" value="TM6SF1-like"/>
</dbReference>
<evidence type="ECO:0000313" key="13">
    <source>
        <dbReference type="Ensembl" id="ENSSSCP00050042498.1"/>
    </source>
</evidence>
<feature type="transmembrane region" description="Helical" evidence="11">
    <location>
        <begin position="63"/>
        <end position="82"/>
    </location>
</feature>
<evidence type="ECO:0000256" key="4">
    <source>
        <dbReference type="ARBA" id="ARBA00022989"/>
    </source>
</evidence>
<dbReference type="PANTHER" id="PTHR14568:SF10">
    <property type="entry name" value="TRANSMEMBRANE 6 SUPERFAMILY MEMBER 1"/>
    <property type="match status" value="1"/>
</dbReference>
<gene>
    <name evidence="13" type="primary">TM6SF1</name>
</gene>
<reference evidence="13" key="1">
    <citation type="submission" date="2025-05" db="UniProtKB">
        <authorList>
            <consortium name="Ensembl"/>
        </authorList>
    </citation>
    <scope>IDENTIFICATION</scope>
</reference>
<dbReference type="Ensembl" id="ENSSSCT00050098418.1">
    <property type="protein sequence ID" value="ENSSSCP00050042498.1"/>
    <property type="gene ID" value="ENSSSCG00050072091.1"/>
</dbReference>
<name>A0A8D1TP63_PIG</name>
<dbReference type="Proteomes" id="UP000694725">
    <property type="component" value="Unplaced"/>
</dbReference>
<organism evidence="13 14">
    <name type="scientific">Sus scrofa</name>
    <name type="common">Pig</name>
    <dbReference type="NCBI Taxonomy" id="9823"/>
    <lineage>
        <taxon>Eukaryota</taxon>
        <taxon>Metazoa</taxon>
        <taxon>Chordata</taxon>
        <taxon>Craniata</taxon>
        <taxon>Vertebrata</taxon>
        <taxon>Euteleostomi</taxon>
        <taxon>Mammalia</taxon>
        <taxon>Eutheria</taxon>
        <taxon>Laurasiatheria</taxon>
        <taxon>Artiodactyla</taxon>
        <taxon>Suina</taxon>
        <taxon>Suidae</taxon>
        <taxon>Sus</taxon>
    </lineage>
</organism>
<dbReference type="PANTHER" id="PTHR14568">
    <property type="entry name" value="TRANSMEMBRANE SUPERFAMILY 6 MEMBER 1/2"/>
    <property type="match status" value="1"/>
</dbReference>
<feature type="transmembrane region" description="Helical" evidence="11">
    <location>
        <begin position="141"/>
        <end position="160"/>
    </location>
</feature>
<evidence type="ECO:0000256" key="6">
    <source>
        <dbReference type="ARBA" id="ARBA00023228"/>
    </source>
</evidence>
<keyword evidence="3" id="KW-0677">Repeat</keyword>
<feature type="transmembrane region" description="Helical" evidence="11">
    <location>
        <begin position="268"/>
        <end position="287"/>
    </location>
</feature>
<dbReference type="InterPro" id="IPR033118">
    <property type="entry name" value="EXPERA"/>
</dbReference>
<keyword evidence="4 10" id="KW-1133">Transmembrane helix</keyword>
<dbReference type="CDD" id="cd21106">
    <property type="entry name" value="TM6SF1-like"/>
    <property type="match status" value="1"/>
</dbReference>
<sequence>MSASAATGVFVLSLSAIPVTYVFNHLAAQHDSWTIVGVAALILLLVALLARVLVKRKPPRDPLFYVYAVFGFTSVVNLIIGLEQDGIIDGFMTHYLREGEPYLNTAYGHMICYWDGSAHYLMYLVMVAAIAWEENYRTIGLYWVGSIIMSIVVFVPGNIVGKYGTRICPAFFLSIPYTCLPVWAGFRIYNHPSENYNYPPKVIQEVQAKDLLRRPFDLILVVCLLLATGFCLFRGLIALDCPAELCRLYTQLQEPYLKDPAAYPKIQMLAYLFYSVPYYVIALYGLVVPGCSWMPDITLIHAGGLAQDHAGYFQESGLAPNQLQGRLMNVVFLCVSEETVMNTSIISASFFFFFFLKLHLKISRLRLRAVIMYLWSQSYWIAEQGYKIPSDSKGLILHVLSLSSCKQLIVLHSPIAKSNVLNVAWN</sequence>
<comment type="similarity">
    <text evidence="7">Belongs to the TM6SF family.</text>
</comment>
<keyword evidence="5 10" id="KW-0472">Membrane</keyword>
<evidence type="ECO:0000256" key="9">
    <source>
        <dbReference type="ARBA" id="ARBA00040707"/>
    </source>
</evidence>
<keyword evidence="2 10" id="KW-0812">Transmembrane</keyword>
<comment type="subcellular location">
    <subcellularLocation>
        <location evidence="1">Lysosome membrane</location>
        <topology evidence="1">Multi-pass membrane protein</topology>
    </subcellularLocation>
</comment>
<feature type="domain" description="EXPERA" evidence="12">
    <location>
        <begin position="216"/>
        <end position="340"/>
    </location>
</feature>
<dbReference type="Proteomes" id="UP000694571">
    <property type="component" value="Unplaced"/>
</dbReference>
<proteinExistence type="inferred from homology"/>
<comment type="function">
    <text evidence="8">May function as sterol isomerase.</text>
</comment>
<feature type="transmembrane region" description="Helical" evidence="11">
    <location>
        <begin position="167"/>
        <end position="189"/>
    </location>
</feature>
<evidence type="ECO:0000256" key="11">
    <source>
        <dbReference type="SAM" id="Phobius"/>
    </source>
</evidence>
<evidence type="ECO:0000256" key="8">
    <source>
        <dbReference type="ARBA" id="ARBA00037773"/>
    </source>
</evidence>
<evidence type="ECO:0000256" key="10">
    <source>
        <dbReference type="PROSITE-ProRule" id="PRU01087"/>
    </source>
</evidence>
<dbReference type="InterPro" id="IPR059044">
    <property type="entry name" value="TM_Tm6sf1/2"/>
</dbReference>
<dbReference type="PROSITE" id="PS51751">
    <property type="entry name" value="EXPERA"/>
    <property type="match status" value="2"/>
</dbReference>
<protein>
    <recommendedName>
        <fullName evidence="9">Transmembrane 6 superfamily member 1</fullName>
    </recommendedName>
</protein>
<feature type="transmembrane region" description="Helical" evidence="11">
    <location>
        <begin position="218"/>
        <end position="239"/>
    </location>
</feature>
<dbReference type="GO" id="GO:0005765">
    <property type="term" value="C:lysosomal membrane"/>
    <property type="evidence" value="ECO:0007669"/>
    <property type="project" value="UniProtKB-SubCell"/>
</dbReference>
<dbReference type="Pfam" id="PF26083">
    <property type="entry name" value="TM_Tm6sf2"/>
    <property type="match status" value="1"/>
</dbReference>
<evidence type="ECO:0000256" key="2">
    <source>
        <dbReference type="ARBA" id="ARBA00022692"/>
    </source>
</evidence>
<dbReference type="Ensembl" id="ENSSSCT00065053917.1">
    <property type="protein sequence ID" value="ENSSSCP00065023449.1"/>
    <property type="gene ID" value="ENSSSCG00065039424.1"/>
</dbReference>
<feature type="domain" description="EXPERA" evidence="12">
    <location>
        <begin position="60"/>
        <end position="185"/>
    </location>
</feature>
<evidence type="ECO:0000313" key="14">
    <source>
        <dbReference type="Proteomes" id="UP000694571"/>
    </source>
</evidence>
<accession>A0A8D1TP63</accession>
<dbReference type="AlphaFoldDB" id="A0A8D1TP63"/>
<evidence type="ECO:0000256" key="1">
    <source>
        <dbReference type="ARBA" id="ARBA00004155"/>
    </source>
</evidence>
<keyword evidence="6" id="KW-0458">Lysosome</keyword>